<proteinExistence type="predicted"/>
<dbReference type="Gene3D" id="3.40.190.10">
    <property type="entry name" value="Periplasmic binding protein-like II"/>
    <property type="match status" value="1"/>
</dbReference>
<organism evidence="2 3">
    <name type="scientific">Aspergillus uvarum CBS 121591</name>
    <dbReference type="NCBI Taxonomy" id="1448315"/>
    <lineage>
        <taxon>Eukaryota</taxon>
        <taxon>Fungi</taxon>
        <taxon>Dikarya</taxon>
        <taxon>Ascomycota</taxon>
        <taxon>Pezizomycotina</taxon>
        <taxon>Eurotiomycetes</taxon>
        <taxon>Eurotiomycetidae</taxon>
        <taxon>Eurotiales</taxon>
        <taxon>Aspergillaceae</taxon>
        <taxon>Aspergillus</taxon>
        <taxon>Aspergillus subgen. Circumdati</taxon>
    </lineage>
</organism>
<dbReference type="EMBL" id="KZ821694">
    <property type="protein sequence ID" value="PYH82635.1"/>
    <property type="molecule type" value="Genomic_DNA"/>
</dbReference>
<evidence type="ECO:0000313" key="2">
    <source>
        <dbReference type="EMBL" id="PYH82635.1"/>
    </source>
</evidence>
<gene>
    <name evidence="2" type="ORF">BO82DRAFT_401281</name>
</gene>
<protein>
    <submittedName>
        <fullName evidence="2">Uncharacterized protein</fullName>
    </submittedName>
</protein>
<keyword evidence="3" id="KW-1185">Reference proteome</keyword>
<dbReference type="GeneID" id="37141982"/>
<evidence type="ECO:0000313" key="3">
    <source>
        <dbReference type="Proteomes" id="UP000248340"/>
    </source>
</evidence>
<dbReference type="STRING" id="1448315.A0A319CAW1"/>
<feature type="signal peptide" evidence="1">
    <location>
        <begin position="1"/>
        <end position="17"/>
    </location>
</feature>
<dbReference type="RefSeq" id="XP_025492835.1">
    <property type="nucleotide sequence ID" value="XM_025639240.1"/>
</dbReference>
<accession>A0A319CAW1</accession>
<feature type="chain" id="PRO_5016242992" evidence="1">
    <location>
        <begin position="18"/>
        <end position="106"/>
    </location>
</feature>
<dbReference type="VEuPathDB" id="FungiDB:BO82DRAFT_401281"/>
<reference evidence="2 3" key="1">
    <citation type="submission" date="2016-12" db="EMBL/GenBank/DDBJ databases">
        <title>The genomes of Aspergillus section Nigri reveals drivers in fungal speciation.</title>
        <authorList>
            <consortium name="DOE Joint Genome Institute"/>
            <person name="Vesth T.C."/>
            <person name="Nybo J."/>
            <person name="Theobald S."/>
            <person name="Brandl J."/>
            <person name="Frisvad J.C."/>
            <person name="Nielsen K.F."/>
            <person name="Lyhne E.K."/>
            <person name="Kogle M.E."/>
            <person name="Kuo A."/>
            <person name="Riley R."/>
            <person name="Clum A."/>
            <person name="Nolan M."/>
            <person name="Lipzen A."/>
            <person name="Salamov A."/>
            <person name="Henrissat B."/>
            <person name="Wiebenga A."/>
            <person name="De Vries R.P."/>
            <person name="Grigoriev I.V."/>
            <person name="Mortensen U.H."/>
            <person name="Andersen M.R."/>
            <person name="Baker S.E."/>
        </authorList>
    </citation>
    <scope>NUCLEOTIDE SEQUENCE [LARGE SCALE GENOMIC DNA]</scope>
    <source>
        <strain evidence="2 3">CBS 121591</strain>
    </source>
</reference>
<dbReference type="AlphaFoldDB" id="A0A319CAW1"/>
<evidence type="ECO:0000256" key="1">
    <source>
        <dbReference type="SAM" id="SignalP"/>
    </source>
</evidence>
<name>A0A319CAW1_9EURO</name>
<dbReference type="OrthoDB" id="10260248at2759"/>
<dbReference type="Proteomes" id="UP000248340">
    <property type="component" value="Unassembled WGS sequence"/>
</dbReference>
<keyword evidence="1" id="KW-0732">Signal</keyword>
<sequence>MLYHSTLLGALASFAVAVDLTTLYNGGYSSATDVKLRIGNGVLANTSINSSVGNGTAPFRVAWYKSDTIESIHYLKDDTVDMGITITYNPTAESLAIQRGVVKAPA</sequence>